<dbReference type="Gene3D" id="1.25.40.20">
    <property type="entry name" value="Ankyrin repeat-containing domain"/>
    <property type="match status" value="1"/>
</dbReference>
<evidence type="ECO:0000256" key="3">
    <source>
        <dbReference type="ARBA" id="ARBA00023054"/>
    </source>
</evidence>
<dbReference type="InterPro" id="IPR047184">
    <property type="entry name" value="KANK1-4"/>
</dbReference>
<name>A0A6P6JSW1_CARAU</name>
<dbReference type="AlphaFoldDB" id="A0A6P6JSW1"/>
<dbReference type="PANTHER" id="PTHR24168">
    <property type="entry name" value="KN MOTIF AND ANKYRIN REPEAT DOMAIN-CONTAINING"/>
    <property type="match status" value="1"/>
</dbReference>
<evidence type="ECO:0000256" key="5">
    <source>
        <dbReference type="SAM" id="Coils"/>
    </source>
</evidence>
<dbReference type="OrthoDB" id="5406014at2759"/>
<evidence type="ECO:0000256" key="4">
    <source>
        <dbReference type="PROSITE-ProRule" id="PRU00023"/>
    </source>
</evidence>
<keyword evidence="3 5" id="KW-0175">Coiled coil</keyword>
<dbReference type="PANTHER" id="PTHR24168:SF24">
    <property type="entry name" value="KN MOTIF AND ANKYRIN REPEAT DOMAIN-CONTAINING PROTEIN 4"/>
    <property type="match status" value="1"/>
</dbReference>
<keyword evidence="2 4" id="KW-0040">ANK repeat</keyword>
<evidence type="ECO:0000256" key="2">
    <source>
        <dbReference type="ARBA" id="ARBA00023043"/>
    </source>
</evidence>
<dbReference type="Proteomes" id="UP000515129">
    <property type="component" value="Chromosome 27"/>
</dbReference>
<dbReference type="InterPro" id="IPR021939">
    <property type="entry name" value="KN_motif"/>
</dbReference>
<feature type="region of interest" description="Disordered" evidence="6">
    <location>
        <begin position="160"/>
        <end position="182"/>
    </location>
</feature>
<evidence type="ECO:0000313" key="8">
    <source>
        <dbReference type="RefSeq" id="XP_026062680.1"/>
    </source>
</evidence>
<dbReference type="InterPro" id="IPR002110">
    <property type="entry name" value="Ankyrin_rpt"/>
</dbReference>
<keyword evidence="7" id="KW-1185">Reference proteome</keyword>
<dbReference type="GeneID" id="113046058"/>
<accession>A0A6P6JSW1</accession>
<dbReference type="PROSITE" id="PS50297">
    <property type="entry name" value="ANK_REP_REGION"/>
    <property type="match status" value="2"/>
</dbReference>
<sequence length="896" mass="101057">METKKENGISPKENGSQRRPPTYSVETPYGFHLDLDFLKYVDDIEKGNTIRRVPMQRRQRGRNNDVLSRNLSLPGYGCRATEWNSVSTFWPKTKLRDSQQHFEFRSSDSVSAGCVRRGEPIYKSFTSAEMEAFDEQPLGCYVRPNLLRASSLPLTVLLRKRSESTEDPTSPSSPKECLMQENGSSEDLFYTSDSRMGRPNGTIQRLTAALERVGELEEEIRVIPELKAQICIMQEERERLLLQLHSQNKTTGPQDVLTAPLHINNWDTPSTASENQDKASDDWMNREYDRLEENVKASSEQVEAVVMISATERILPEIERRKTVLRERDLLENGDKTKSLTETLQRKVVLLEQKLHEIEVDLDKTRALLKQQVEESLLKDDKIKQLTIQLEMERTLAKVISSESSLVSTQSLVTVVELQESGQKMETTPQVLDQPPVSHADMEHHLKRLQELLQEQWECLCKDDSSGKMSSDHLPPRVCTIQEQLTTLVTLLTLYVFPTVDASQPDCKMMEVLPEVGENPKTEHLKTISIRDSGSMETEGICNAIKLQEHAEVDVGLKRNMTKEEGKLWTTWTTDSSVKTHKSKNAEFSPKEDTIDVETTKQEYLHKKTSQTRALEDQTEEEKRDCISFSMDSDQKSQTMKENREAVDKDFIEACYFLRDHMDKVSEPDDEMSRALTVMFQQWFHISAEEGACADTVKVYLNEVNSQTPTVLQFLVNMADDNGNTALHYSVSHCSFSIVKLLLDTGVCDVDLRNKSGYTAVMLASLTAVESPGDMKVVQQLMELGDVNACVGQVGQTALHLAVRHGRVPMVRLLLEQGADPDAQDHAGTTPLISACDRGHVSIVQILLEEANCDVSLKDKGGRSALSLATQASHTEIADLLKARTETKSTDKCKVS</sequence>
<dbReference type="GO" id="GO:0005856">
    <property type="term" value="C:cytoskeleton"/>
    <property type="evidence" value="ECO:0007669"/>
    <property type="project" value="TreeGrafter"/>
</dbReference>
<evidence type="ECO:0000313" key="7">
    <source>
        <dbReference type="Proteomes" id="UP000515129"/>
    </source>
</evidence>
<dbReference type="RefSeq" id="XP_026062680.1">
    <property type="nucleotide sequence ID" value="XM_026206895.1"/>
</dbReference>
<dbReference type="InterPro" id="IPR036770">
    <property type="entry name" value="Ankyrin_rpt-contain_sf"/>
</dbReference>
<feature type="region of interest" description="Disordered" evidence="6">
    <location>
        <begin position="1"/>
        <end position="24"/>
    </location>
</feature>
<protein>
    <submittedName>
        <fullName evidence="8">KN motif and ankyrin repeat domain-containing protein 4-like</fullName>
    </submittedName>
</protein>
<evidence type="ECO:0000256" key="1">
    <source>
        <dbReference type="ARBA" id="ARBA00022737"/>
    </source>
</evidence>
<feature type="coiled-coil region" evidence="5">
    <location>
        <begin position="341"/>
        <end position="375"/>
    </location>
</feature>
<gene>
    <name evidence="8" type="primary">LOC113046058</name>
</gene>
<organism evidence="7 8">
    <name type="scientific">Carassius auratus</name>
    <name type="common">Goldfish</name>
    <dbReference type="NCBI Taxonomy" id="7957"/>
    <lineage>
        <taxon>Eukaryota</taxon>
        <taxon>Metazoa</taxon>
        <taxon>Chordata</taxon>
        <taxon>Craniata</taxon>
        <taxon>Vertebrata</taxon>
        <taxon>Euteleostomi</taxon>
        <taxon>Actinopterygii</taxon>
        <taxon>Neopterygii</taxon>
        <taxon>Teleostei</taxon>
        <taxon>Ostariophysi</taxon>
        <taxon>Cypriniformes</taxon>
        <taxon>Cyprinidae</taxon>
        <taxon>Cyprininae</taxon>
        <taxon>Carassius</taxon>
    </lineage>
</organism>
<proteinExistence type="predicted"/>
<reference evidence="8" key="1">
    <citation type="submission" date="2025-08" db="UniProtKB">
        <authorList>
            <consortium name="RefSeq"/>
        </authorList>
    </citation>
    <scope>IDENTIFICATION</scope>
    <source>
        <strain evidence="8">Wakin</strain>
        <tissue evidence="8">Muscle</tissue>
    </source>
</reference>
<feature type="repeat" description="ANK" evidence="4">
    <location>
        <begin position="722"/>
        <end position="747"/>
    </location>
</feature>
<dbReference type="Pfam" id="PF00023">
    <property type="entry name" value="Ank"/>
    <property type="match status" value="1"/>
</dbReference>
<dbReference type="GO" id="GO:0030837">
    <property type="term" value="P:negative regulation of actin filament polymerization"/>
    <property type="evidence" value="ECO:0007669"/>
    <property type="project" value="InterPro"/>
</dbReference>
<dbReference type="SUPFAM" id="SSF48403">
    <property type="entry name" value="Ankyrin repeat"/>
    <property type="match status" value="1"/>
</dbReference>
<evidence type="ECO:0000256" key="6">
    <source>
        <dbReference type="SAM" id="MobiDB-lite"/>
    </source>
</evidence>
<dbReference type="Pfam" id="PF12075">
    <property type="entry name" value="KN_motif"/>
    <property type="match status" value="1"/>
</dbReference>
<dbReference type="GO" id="GO:0005737">
    <property type="term" value="C:cytoplasm"/>
    <property type="evidence" value="ECO:0007669"/>
    <property type="project" value="TreeGrafter"/>
</dbReference>
<keyword evidence="1" id="KW-0677">Repeat</keyword>
<feature type="repeat" description="ANK" evidence="4">
    <location>
        <begin position="794"/>
        <end position="826"/>
    </location>
</feature>
<dbReference type="SMART" id="SM00248">
    <property type="entry name" value="ANK"/>
    <property type="match status" value="5"/>
</dbReference>
<dbReference type="KEGG" id="caua:113046058"/>
<dbReference type="PROSITE" id="PS50088">
    <property type="entry name" value="ANK_REPEAT"/>
    <property type="match status" value="2"/>
</dbReference>
<dbReference type="Pfam" id="PF12796">
    <property type="entry name" value="Ank_2"/>
    <property type="match status" value="1"/>
</dbReference>